<dbReference type="EMBL" id="CAJVCH010011345">
    <property type="protein sequence ID" value="CAG7670158.1"/>
    <property type="molecule type" value="Genomic_DNA"/>
</dbReference>
<dbReference type="OrthoDB" id="1732682at2759"/>
<protein>
    <submittedName>
        <fullName evidence="6">Uncharacterized protein</fullName>
    </submittedName>
</protein>
<sequence length="67" mass="7542">LRGGYLEMFNMDKDVKEIFISSIAVRLCPTVLGQTVVDCIVDPPKPSDDSFELYEREKHAILQGLAE</sequence>
<evidence type="ECO:0000256" key="1">
    <source>
        <dbReference type="ARBA" id="ARBA00001933"/>
    </source>
</evidence>
<evidence type="ECO:0000256" key="2">
    <source>
        <dbReference type="ARBA" id="ARBA00011738"/>
    </source>
</evidence>
<keyword evidence="4" id="KW-0808">Transferase</keyword>
<evidence type="ECO:0000256" key="4">
    <source>
        <dbReference type="ARBA" id="ARBA00022679"/>
    </source>
</evidence>
<evidence type="ECO:0000313" key="7">
    <source>
        <dbReference type="Proteomes" id="UP000708208"/>
    </source>
</evidence>
<dbReference type="AlphaFoldDB" id="A0A8J2J352"/>
<dbReference type="PANTHER" id="PTHR11751:SF29">
    <property type="entry name" value="ALANINE TRANSAMINASE"/>
    <property type="match status" value="1"/>
</dbReference>
<reference evidence="6" key="1">
    <citation type="submission" date="2021-06" db="EMBL/GenBank/DDBJ databases">
        <authorList>
            <person name="Hodson N. C."/>
            <person name="Mongue J. A."/>
            <person name="Jaron S. K."/>
        </authorList>
    </citation>
    <scope>NUCLEOTIDE SEQUENCE</scope>
</reference>
<comment type="cofactor">
    <cofactor evidence="1">
        <name>pyridoxal 5'-phosphate</name>
        <dbReference type="ChEBI" id="CHEBI:597326"/>
    </cofactor>
</comment>
<feature type="non-terminal residue" evidence="6">
    <location>
        <position position="67"/>
    </location>
</feature>
<keyword evidence="5" id="KW-0663">Pyridoxal phosphate</keyword>
<name>A0A8J2J352_9HEXA</name>
<dbReference type="InterPro" id="IPR045088">
    <property type="entry name" value="ALAT1/2-like"/>
</dbReference>
<evidence type="ECO:0000313" key="6">
    <source>
        <dbReference type="EMBL" id="CAG7670158.1"/>
    </source>
</evidence>
<dbReference type="Proteomes" id="UP000708208">
    <property type="component" value="Unassembled WGS sequence"/>
</dbReference>
<proteinExistence type="predicted"/>
<feature type="non-terminal residue" evidence="6">
    <location>
        <position position="1"/>
    </location>
</feature>
<gene>
    <name evidence="6" type="ORF">AFUS01_LOCUS2017</name>
</gene>
<keyword evidence="3" id="KW-0032">Aminotransferase</keyword>
<organism evidence="6 7">
    <name type="scientific">Allacma fusca</name>
    <dbReference type="NCBI Taxonomy" id="39272"/>
    <lineage>
        <taxon>Eukaryota</taxon>
        <taxon>Metazoa</taxon>
        <taxon>Ecdysozoa</taxon>
        <taxon>Arthropoda</taxon>
        <taxon>Hexapoda</taxon>
        <taxon>Collembola</taxon>
        <taxon>Symphypleona</taxon>
        <taxon>Sminthuridae</taxon>
        <taxon>Allacma</taxon>
    </lineage>
</organism>
<accession>A0A8J2J352</accession>
<evidence type="ECO:0000256" key="5">
    <source>
        <dbReference type="ARBA" id="ARBA00022898"/>
    </source>
</evidence>
<dbReference type="GO" id="GO:0008483">
    <property type="term" value="F:transaminase activity"/>
    <property type="evidence" value="ECO:0007669"/>
    <property type="project" value="UniProtKB-KW"/>
</dbReference>
<evidence type="ECO:0000256" key="3">
    <source>
        <dbReference type="ARBA" id="ARBA00022576"/>
    </source>
</evidence>
<keyword evidence="7" id="KW-1185">Reference proteome</keyword>
<comment type="subunit">
    <text evidence="2">Homodimer.</text>
</comment>
<dbReference type="PANTHER" id="PTHR11751">
    <property type="entry name" value="ALANINE AMINOTRANSFERASE"/>
    <property type="match status" value="1"/>
</dbReference>
<comment type="caution">
    <text evidence="6">The sequence shown here is derived from an EMBL/GenBank/DDBJ whole genome shotgun (WGS) entry which is preliminary data.</text>
</comment>